<sequence length="75" mass="8885">MDSRTAPALPKTMKQVLQEYDLDDAAEMEAMWVRIWRILSSSYIANLWMEHNRTIFDHEEISEDHAVQKHKKAIN</sequence>
<protein>
    <submittedName>
        <fullName evidence="1">Uncharacterized protein</fullName>
    </submittedName>
</protein>
<reference evidence="2" key="1">
    <citation type="submission" date="2017-03" db="EMBL/GenBank/DDBJ databases">
        <title>Phytopthora megakarya and P. palmivora, two closely related causual agents of cacao black pod achieved similar genome size and gene model numbers by different mechanisms.</title>
        <authorList>
            <person name="Ali S."/>
            <person name="Shao J."/>
            <person name="Larry D.J."/>
            <person name="Kronmiller B."/>
            <person name="Shen D."/>
            <person name="Strem M.D."/>
            <person name="Melnick R.L."/>
            <person name="Guiltinan M.J."/>
            <person name="Tyler B.M."/>
            <person name="Meinhardt L.W."/>
            <person name="Bailey B.A."/>
        </authorList>
    </citation>
    <scope>NUCLEOTIDE SEQUENCE [LARGE SCALE GENOMIC DNA]</scope>
    <source>
        <strain evidence="2">zdho120</strain>
    </source>
</reference>
<keyword evidence="2" id="KW-1185">Reference proteome</keyword>
<proteinExistence type="predicted"/>
<accession>A0A225W097</accession>
<dbReference type="Proteomes" id="UP000198211">
    <property type="component" value="Unassembled WGS sequence"/>
</dbReference>
<evidence type="ECO:0000313" key="2">
    <source>
        <dbReference type="Proteomes" id="UP000198211"/>
    </source>
</evidence>
<comment type="caution">
    <text evidence="1">The sequence shown here is derived from an EMBL/GenBank/DDBJ whole genome shotgun (WGS) entry which is preliminary data.</text>
</comment>
<name>A0A225W097_9STRA</name>
<gene>
    <name evidence="1" type="ORF">PHMEG_00015836</name>
</gene>
<dbReference type="EMBL" id="NBNE01002201">
    <property type="protein sequence ID" value="OWZ11181.1"/>
    <property type="molecule type" value="Genomic_DNA"/>
</dbReference>
<evidence type="ECO:0000313" key="1">
    <source>
        <dbReference type="EMBL" id="OWZ11181.1"/>
    </source>
</evidence>
<organism evidence="1 2">
    <name type="scientific">Phytophthora megakarya</name>
    <dbReference type="NCBI Taxonomy" id="4795"/>
    <lineage>
        <taxon>Eukaryota</taxon>
        <taxon>Sar</taxon>
        <taxon>Stramenopiles</taxon>
        <taxon>Oomycota</taxon>
        <taxon>Peronosporomycetes</taxon>
        <taxon>Peronosporales</taxon>
        <taxon>Peronosporaceae</taxon>
        <taxon>Phytophthora</taxon>
    </lineage>
</organism>
<dbReference type="AlphaFoldDB" id="A0A225W097"/>